<name>A0A502FRI6_9SPHN</name>
<reference evidence="2 3" key="1">
    <citation type="journal article" date="2019" name="Environ. Microbiol.">
        <title>Species interactions and distinct microbial communities in high Arctic permafrost affected cryosols are associated with the CH4 and CO2 gas fluxes.</title>
        <authorList>
            <person name="Altshuler I."/>
            <person name="Hamel J."/>
            <person name="Turney S."/>
            <person name="Magnuson E."/>
            <person name="Levesque R."/>
            <person name="Greer C."/>
            <person name="Whyte L.G."/>
        </authorList>
    </citation>
    <scope>NUCLEOTIDE SEQUENCE [LARGE SCALE GENOMIC DNA]</scope>
    <source>
        <strain evidence="2 3">E6.1</strain>
    </source>
</reference>
<sequence length="102" mass="10561">MRITTAMLLGAAILATPAFAQTAPAKNNAAIKTAHTIDDGGSRRGANSFTQAQAREHIAKSGFTDVSALTKDQHGVWRGTAKKGGNTVHVGLDFKGNVSTGK</sequence>
<keyword evidence="3" id="KW-1185">Reference proteome</keyword>
<feature type="signal peptide" evidence="1">
    <location>
        <begin position="1"/>
        <end position="20"/>
    </location>
</feature>
<comment type="caution">
    <text evidence="2">The sequence shown here is derived from an EMBL/GenBank/DDBJ whole genome shotgun (WGS) entry which is preliminary data.</text>
</comment>
<organism evidence="2 3">
    <name type="scientific">Sphingomonas glacialis</name>
    <dbReference type="NCBI Taxonomy" id="658225"/>
    <lineage>
        <taxon>Bacteria</taxon>
        <taxon>Pseudomonadati</taxon>
        <taxon>Pseudomonadota</taxon>
        <taxon>Alphaproteobacteria</taxon>
        <taxon>Sphingomonadales</taxon>
        <taxon>Sphingomonadaceae</taxon>
        <taxon>Sphingomonas</taxon>
    </lineage>
</organism>
<accession>A0A502FRI6</accession>
<evidence type="ECO:0000256" key="1">
    <source>
        <dbReference type="SAM" id="SignalP"/>
    </source>
</evidence>
<evidence type="ECO:0000313" key="3">
    <source>
        <dbReference type="Proteomes" id="UP000319931"/>
    </source>
</evidence>
<evidence type="ECO:0000313" key="2">
    <source>
        <dbReference type="EMBL" id="TPG52044.1"/>
    </source>
</evidence>
<dbReference type="RefSeq" id="WP_140851116.1">
    <property type="nucleotide sequence ID" value="NZ_RCZC01000004.1"/>
</dbReference>
<dbReference type="Proteomes" id="UP000319931">
    <property type="component" value="Unassembled WGS sequence"/>
</dbReference>
<dbReference type="EMBL" id="RCZC01000004">
    <property type="protein sequence ID" value="TPG52044.1"/>
    <property type="molecule type" value="Genomic_DNA"/>
</dbReference>
<proteinExistence type="predicted"/>
<keyword evidence="1" id="KW-0732">Signal</keyword>
<feature type="chain" id="PRO_5021411953" description="PepSY domain-containing protein" evidence="1">
    <location>
        <begin position="21"/>
        <end position="102"/>
    </location>
</feature>
<dbReference type="OrthoDB" id="7376531at2"/>
<evidence type="ECO:0008006" key="4">
    <source>
        <dbReference type="Google" id="ProtNLM"/>
    </source>
</evidence>
<dbReference type="AlphaFoldDB" id="A0A502FRI6"/>
<protein>
    <recommendedName>
        <fullName evidence="4">PepSY domain-containing protein</fullName>
    </recommendedName>
</protein>
<gene>
    <name evidence="2" type="ORF">EAH76_15095</name>
</gene>